<evidence type="ECO:0000313" key="1">
    <source>
        <dbReference type="EMBL" id="EGC04580.1"/>
    </source>
</evidence>
<dbReference type="OrthoDB" id="2036654at2"/>
<accession>E9S7U8</accession>
<dbReference type="RefSeq" id="WP_002847029.1">
    <property type="nucleotide sequence ID" value="NZ_ADKM02000018.1"/>
</dbReference>
<reference evidence="1 2" key="1">
    <citation type="submission" date="2011-02" db="EMBL/GenBank/DDBJ databases">
        <authorList>
            <person name="Nelson K.E."/>
            <person name="Sutton G."/>
            <person name="Torralba M."/>
            <person name="Durkin S."/>
            <person name="Harkins D."/>
            <person name="Montgomery R."/>
            <person name="Ziemer C."/>
            <person name="Klaassens E."/>
            <person name="Ocuiv P."/>
            <person name="Morrison M."/>
        </authorList>
    </citation>
    <scope>NUCLEOTIDE SEQUENCE [LARGE SCALE GENOMIC DNA]</scope>
    <source>
        <strain evidence="1 2">8</strain>
    </source>
</reference>
<dbReference type="Proteomes" id="UP000004259">
    <property type="component" value="Unassembled WGS sequence"/>
</dbReference>
<keyword evidence="2" id="KW-1185">Reference proteome</keyword>
<dbReference type="EMBL" id="ADKM02000018">
    <property type="protein sequence ID" value="EGC04580.1"/>
    <property type="molecule type" value="Genomic_DNA"/>
</dbReference>
<dbReference type="AlphaFoldDB" id="E9S7U8"/>
<sequence>MYTNGIIVQRKTDAPCGYRGIDGSGFSYAVGENWFLRYEENFEEYYDENIGLTYYDVGDREWVNACTDRAHIRQYIEEAEKRGIPYRLILCESCVPQPIMEDVPQKKTFLGYDYAYSDGDNYSAVYNEIPCVFDSFRLNENGLFDREEELQKYLEAREKFVRSHPPHTLEDGGFVIFRLWEIDRSEFMGGQP</sequence>
<gene>
    <name evidence="1" type="ORF">CUS_7323</name>
</gene>
<dbReference type="eggNOG" id="ENOG5033GAU">
    <property type="taxonomic scope" value="Bacteria"/>
</dbReference>
<name>E9S7U8_RUMAL</name>
<comment type="caution">
    <text evidence="1">The sequence shown here is derived from an EMBL/GenBank/DDBJ whole genome shotgun (WGS) entry which is preliminary data.</text>
</comment>
<protein>
    <submittedName>
        <fullName evidence="1">Uncharacterized protein</fullName>
    </submittedName>
</protein>
<proteinExistence type="predicted"/>
<evidence type="ECO:0000313" key="2">
    <source>
        <dbReference type="Proteomes" id="UP000004259"/>
    </source>
</evidence>
<organism evidence="1 2">
    <name type="scientific">Ruminococcus albus 8</name>
    <dbReference type="NCBI Taxonomy" id="246199"/>
    <lineage>
        <taxon>Bacteria</taxon>
        <taxon>Bacillati</taxon>
        <taxon>Bacillota</taxon>
        <taxon>Clostridia</taxon>
        <taxon>Eubacteriales</taxon>
        <taxon>Oscillospiraceae</taxon>
        <taxon>Ruminococcus</taxon>
    </lineage>
</organism>